<dbReference type="InterPro" id="IPR001353">
    <property type="entry name" value="Proteasome_sua/b"/>
</dbReference>
<dbReference type="Proteomes" id="UP000014227">
    <property type="component" value="Chromosome I"/>
</dbReference>
<dbReference type="CDD" id="cd01906">
    <property type="entry name" value="proteasome_protease_HslV"/>
    <property type="match status" value="1"/>
</dbReference>
<dbReference type="EC" id="3.4.25.1" evidence="4"/>
<evidence type="ECO:0000256" key="3">
    <source>
        <dbReference type="ARBA" id="ARBA00022801"/>
    </source>
</evidence>
<evidence type="ECO:0000313" key="4">
    <source>
        <dbReference type="EMBL" id="CCW36022.1"/>
    </source>
</evidence>
<dbReference type="AlphaFoldDB" id="S0EW05"/>
<reference evidence="5" key="1">
    <citation type="submission" date="2013-03" db="EMBL/GenBank/DDBJ databases">
        <title>Genome sequence of Chthonomonas calidirosea, the first sequenced genome from the Armatimonadetes phylum (formally candidate division OP10).</title>
        <authorList>
            <person name="Lee K.C.Y."/>
            <person name="Morgan X.C."/>
            <person name="Dunfield P.F."/>
            <person name="Tamas I."/>
            <person name="Houghton K.M."/>
            <person name="Vyssotski M."/>
            <person name="Ryan J.L.J."/>
            <person name="Lagutin K."/>
            <person name="McDonald I.R."/>
            <person name="Stott M.B."/>
        </authorList>
    </citation>
    <scope>NUCLEOTIDE SEQUENCE [LARGE SCALE GENOMIC DNA]</scope>
    <source>
        <strain evidence="5">DSM 23976 / ICMP 18418 / T49</strain>
    </source>
</reference>
<dbReference type="HOGENOM" id="CLU_035750_2_0_0"/>
<dbReference type="OrthoDB" id="9794899at2"/>
<dbReference type="RefSeq" id="WP_016483543.1">
    <property type="nucleotide sequence ID" value="NC_021487.1"/>
</dbReference>
<dbReference type="GO" id="GO:0005737">
    <property type="term" value="C:cytoplasm"/>
    <property type="evidence" value="ECO:0007669"/>
    <property type="project" value="TreeGrafter"/>
</dbReference>
<dbReference type="PATRIC" id="fig|1303518.3.peg.2302"/>
<dbReference type="InterPro" id="IPR029055">
    <property type="entry name" value="Ntn_hydrolases_N"/>
</dbReference>
<dbReference type="Gene3D" id="3.60.20.10">
    <property type="entry name" value="Glutamine Phosphoribosylpyrophosphate, subunit 1, domain 1"/>
    <property type="match status" value="1"/>
</dbReference>
<keyword evidence="2" id="KW-0645">Protease</keyword>
<evidence type="ECO:0000256" key="1">
    <source>
        <dbReference type="ARBA" id="ARBA00022490"/>
    </source>
</evidence>
<sequence length="267" mass="29407">MFEPAADLWTLLERSGHPLTRPLTAPSFKGDSRDTQALTEVHGTTVIAVKFDRGVINVGDRRATANFAVMYDRAEKVLAVDDYTLLAISGSYARAMEVVRYLRTAFKLYERTYLQPMSLEGKLAELAKVVRAGLPEALQGIGGFLPLLSIYDRELEEGRIFFYDGMGARFESAEFGAAGSGSLQIRGVFDYIVKTKKPFHLMTREEALREALLLLDIAADLDTATGGWSKVLPLAKTITAEGIEDVPEEELRALVESIETTTSAHTP</sequence>
<proteinExistence type="predicted"/>
<accession>S0EW05</accession>
<evidence type="ECO:0000313" key="5">
    <source>
        <dbReference type="Proteomes" id="UP000014227"/>
    </source>
</evidence>
<dbReference type="SUPFAM" id="SSF56235">
    <property type="entry name" value="N-terminal nucleophile aminohydrolases (Ntn hydrolases)"/>
    <property type="match status" value="1"/>
</dbReference>
<keyword evidence="3 4" id="KW-0378">Hydrolase</keyword>
<dbReference type="Pfam" id="PF00227">
    <property type="entry name" value="Proteasome"/>
    <property type="match status" value="1"/>
</dbReference>
<dbReference type="InterPro" id="IPR023333">
    <property type="entry name" value="Proteasome_suB-type"/>
</dbReference>
<dbReference type="STRING" id="454171.CP488_01878"/>
<dbReference type="eggNOG" id="COG0638">
    <property type="taxonomic scope" value="Bacteria"/>
</dbReference>
<dbReference type="EMBL" id="HF951689">
    <property type="protein sequence ID" value="CCW36022.1"/>
    <property type="molecule type" value="Genomic_DNA"/>
</dbReference>
<dbReference type="KEGG" id="ccz:CCALI_02215"/>
<keyword evidence="5" id="KW-1185">Reference proteome</keyword>
<keyword evidence="1" id="KW-0963">Cytoplasm</keyword>
<dbReference type="PANTHER" id="PTHR32194:SF0">
    <property type="entry name" value="ATP-DEPENDENT PROTEASE SUBUNIT HSLV"/>
    <property type="match status" value="1"/>
</dbReference>
<evidence type="ECO:0000256" key="2">
    <source>
        <dbReference type="ARBA" id="ARBA00022670"/>
    </source>
</evidence>
<keyword evidence="4" id="KW-0647">Proteasome</keyword>
<dbReference type="PANTHER" id="PTHR32194">
    <property type="entry name" value="METALLOPROTEASE TLDD"/>
    <property type="match status" value="1"/>
</dbReference>
<protein>
    <submittedName>
        <fullName evidence="4">20S proteasome, alpha and beta subunits</fullName>
        <ecNumber evidence="4">3.4.25.1</ecNumber>
    </submittedName>
</protein>
<organism evidence="4 5">
    <name type="scientific">Chthonomonas calidirosea (strain DSM 23976 / ICMP 18418 / T49)</name>
    <dbReference type="NCBI Taxonomy" id="1303518"/>
    <lineage>
        <taxon>Bacteria</taxon>
        <taxon>Bacillati</taxon>
        <taxon>Armatimonadota</taxon>
        <taxon>Chthonomonadia</taxon>
        <taxon>Chthonomonadales</taxon>
        <taxon>Chthonomonadaceae</taxon>
        <taxon>Chthonomonas</taxon>
    </lineage>
</organism>
<dbReference type="GO" id="GO:0005839">
    <property type="term" value="C:proteasome core complex"/>
    <property type="evidence" value="ECO:0007669"/>
    <property type="project" value="InterPro"/>
</dbReference>
<gene>
    <name evidence="4" type="ORF">CCALI_02215</name>
</gene>
<dbReference type="InParanoid" id="S0EW05"/>
<name>S0EW05_CHTCT</name>
<dbReference type="MEROPS" id="T01.005"/>
<dbReference type="GO" id="GO:0008233">
    <property type="term" value="F:peptidase activity"/>
    <property type="evidence" value="ECO:0007669"/>
    <property type="project" value="UniProtKB-KW"/>
</dbReference>
<dbReference type="GO" id="GO:0051603">
    <property type="term" value="P:proteolysis involved in protein catabolic process"/>
    <property type="evidence" value="ECO:0007669"/>
    <property type="project" value="InterPro"/>
</dbReference>